<dbReference type="AlphaFoldDB" id="A0A2V2WAR5"/>
<dbReference type="Proteomes" id="UP000246078">
    <property type="component" value="Unassembled WGS sequence"/>
</dbReference>
<protein>
    <submittedName>
        <fullName evidence="1">Uncharacterized protein</fullName>
    </submittedName>
</protein>
<evidence type="ECO:0000313" key="2">
    <source>
        <dbReference type="Proteomes" id="UP000246078"/>
    </source>
</evidence>
<reference evidence="1 2" key="1">
    <citation type="journal article" date="2018" name="Microb. Genom.">
        <title>Expanding an expanded genome: long-read sequencing of Trypanosoma cruzi.</title>
        <authorList>
            <person name="Berna L."/>
            <person name="Rodriguez M."/>
            <person name="Chiribao M.L."/>
            <person name="Parodi-Talice A."/>
            <person name="Pita S."/>
            <person name="Rijo G."/>
            <person name="Alvarez-Valin F."/>
            <person name="Robello C."/>
        </authorList>
    </citation>
    <scope>NUCLEOTIDE SEQUENCE [LARGE SCALE GENOMIC DNA]</scope>
    <source>
        <strain evidence="1 2">TCC</strain>
    </source>
</reference>
<sequence length="189" mass="20280">MAVRLMALYAFRPSNMATPPLMWKSCQTFSIANSVLLPTPYCRFLKQVLRAGMTASTAVSDIAFAHTHSAPIGRNFLFGFRSTVRLVALRRCATSGATFPLAMSVKMAVISMRSALSFVRGYTSSRVQPSRPGAAPRIRRLSIILATSLLSNVTRGALTAGSGYTVVGRGRLGFVPARGRKPPAPPPPP</sequence>
<comment type="caution">
    <text evidence="1">The sequence shown here is derived from an EMBL/GenBank/DDBJ whole genome shotgun (WGS) entry which is preliminary data.</text>
</comment>
<proteinExistence type="predicted"/>
<dbReference type="EMBL" id="PRFC01000143">
    <property type="protein sequence ID" value="PWV04853.1"/>
    <property type="molecule type" value="Genomic_DNA"/>
</dbReference>
<name>A0A2V2WAR5_TRYCR</name>
<dbReference type="VEuPathDB" id="TriTrypDB:C3747_143g55"/>
<evidence type="ECO:0000313" key="1">
    <source>
        <dbReference type="EMBL" id="PWV04853.1"/>
    </source>
</evidence>
<accession>A0A2V2WAR5</accession>
<organism evidence="1 2">
    <name type="scientific">Trypanosoma cruzi</name>
    <dbReference type="NCBI Taxonomy" id="5693"/>
    <lineage>
        <taxon>Eukaryota</taxon>
        <taxon>Discoba</taxon>
        <taxon>Euglenozoa</taxon>
        <taxon>Kinetoplastea</taxon>
        <taxon>Metakinetoplastina</taxon>
        <taxon>Trypanosomatida</taxon>
        <taxon>Trypanosomatidae</taxon>
        <taxon>Trypanosoma</taxon>
        <taxon>Schizotrypanum</taxon>
    </lineage>
</organism>
<gene>
    <name evidence="1" type="ORF">C3747_143g55</name>
</gene>